<gene>
    <name evidence="4" type="ORF">BMF97_13040</name>
</gene>
<comment type="caution">
    <text evidence="4">The sequence shown here is derived from an EMBL/GenBank/DDBJ whole genome shotgun (WGS) entry which is preliminary data.</text>
</comment>
<reference evidence="4 5" key="1">
    <citation type="submission" date="2016-11" db="EMBL/GenBank/DDBJ databases">
        <title>Genome sequence and comparative genomic analysis of clinical strain Elizabethkingia meningoseptica 61421 PRCM.</title>
        <authorList>
            <person name="Wang M."/>
            <person name="Hu S."/>
            <person name="Cao L."/>
            <person name="Jiang T."/>
            <person name="Zhou Y."/>
            <person name="Ming D."/>
        </authorList>
    </citation>
    <scope>NUCLEOTIDE SEQUENCE [LARGE SCALE GENOMIC DNA]</scope>
    <source>
        <strain evidence="4 5">61421 PRCM</strain>
    </source>
</reference>
<dbReference type="AlphaFoldDB" id="A0A1V3TY00"/>
<dbReference type="PANTHER" id="PTHR11092">
    <property type="entry name" value="SUGAR NUCLEOTIDE EPIMERASE RELATED"/>
    <property type="match status" value="1"/>
</dbReference>
<dbReference type="InterPro" id="IPR001509">
    <property type="entry name" value="Epimerase_deHydtase"/>
</dbReference>
<comment type="similarity">
    <text evidence="1">Belongs to the NAD(P)-dependent epimerase/dehydratase family. SDR39U1 subfamily.</text>
</comment>
<name>A0A1V3TY00_ELIME</name>
<evidence type="ECO:0000313" key="5">
    <source>
        <dbReference type="Proteomes" id="UP000188947"/>
    </source>
</evidence>
<evidence type="ECO:0000256" key="1">
    <source>
        <dbReference type="ARBA" id="ARBA00009353"/>
    </source>
</evidence>
<evidence type="ECO:0000313" key="4">
    <source>
        <dbReference type="EMBL" id="OOH94276.1"/>
    </source>
</evidence>
<dbReference type="NCBIfam" id="TIGR01777">
    <property type="entry name" value="yfcH"/>
    <property type="match status" value="1"/>
</dbReference>
<dbReference type="Pfam" id="PF08338">
    <property type="entry name" value="DUF1731"/>
    <property type="match status" value="1"/>
</dbReference>
<dbReference type="RefSeq" id="WP_069214193.1">
    <property type="nucleotide sequence ID" value="NZ_CP016378.1"/>
</dbReference>
<organism evidence="4 5">
    <name type="scientific">Elizabethkingia meningoseptica</name>
    <name type="common">Chryseobacterium meningosepticum</name>
    <dbReference type="NCBI Taxonomy" id="238"/>
    <lineage>
        <taxon>Bacteria</taxon>
        <taxon>Pseudomonadati</taxon>
        <taxon>Bacteroidota</taxon>
        <taxon>Flavobacteriia</taxon>
        <taxon>Flavobacteriales</taxon>
        <taxon>Weeksellaceae</taxon>
        <taxon>Elizabethkingia</taxon>
    </lineage>
</organism>
<evidence type="ECO:0000259" key="3">
    <source>
        <dbReference type="Pfam" id="PF08338"/>
    </source>
</evidence>
<proteinExistence type="inferred from homology"/>
<dbReference type="Pfam" id="PF01370">
    <property type="entry name" value="Epimerase"/>
    <property type="match status" value="1"/>
</dbReference>
<dbReference type="SUPFAM" id="SSF51735">
    <property type="entry name" value="NAD(P)-binding Rossmann-fold domains"/>
    <property type="match status" value="1"/>
</dbReference>
<dbReference type="OrthoDB" id="9801773at2"/>
<evidence type="ECO:0000259" key="2">
    <source>
        <dbReference type="Pfam" id="PF01370"/>
    </source>
</evidence>
<accession>A0A1V3TY00</accession>
<dbReference type="EMBL" id="MPOG01000014">
    <property type="protein sequence ID" value="OOH94276.1"/>
    <property type="molecule type" value="Genomic_DNA"/>
</dbReference>
<dbReference type="PANTHER" id="PTHR11092:SF0">
    <property type="entry name" value="EPIMERASE FAMILY PROTEIN SDR39U1"/>
    <property type="match status" value="1"/>
</dbReference>
<keyword evidence="5" id="KW-1185">Reference proteome</keyword>
<dbReference type="InterPro" id="IPR013549">
    <property type="entry name" value="DUF1731"/>
</dbReference>
<protein>
    <submittedName>
        <fullName evidence="4">TIGR01777 family protein</fullName>
    </submittedName>
</protein>
<sequence>METVVITGGSGMIGNHLAKLLVEENYKVIHLSRSPDKHRESPNISFSFWNPATGEIDKKAIEQADYIVHLAGENIGKKKWTNSQKKKIEESRIQSSALLCKSLLETPNKVKAVISASGVNYYGADYDNRMTFDESVPKGKGFLADICEKWENSIKPVENMGKRLVIMRTGVVMSPKEGAFKEFLKPLSFRIAPTLGSGKQRMSWLHLDDITRAYVHAIKTESVNGTYNITAPHPISNHQAIIKIAKTKYRTIFIPVKVPAFILKMFMGEMAKETVLTSITTSSAKFTGTGFHFLFPIFNRDCIKDLLGK</sequence>
<dbReference type="Proteomes" id="UP000188947">
    <property type="component" value="Unassembled WGS sequence"/>
</dbReference>
<dbReference type="eggNOG" id="COG1090">
    <property type="taxonomic scope" value="Bacteria"/>
</dbReference>
<feature type="domain" description="NAD-dependent epimerase/dehydratase" evidence="2">
    <location>
        <begin position="4"/>
        <end position="229"/>
    </location>
</feature>
<feature type="domain" description="DUF1731" evidence="3">
    <location>
        <begin position="258"/>
        <end position="296"/>
    </location>
</feature>
<dbReference type="InterPro" id="IPR010099">
    <property type="entry name" value="SDR39U1"/>
</dbReference>
<dbReference type="Gene3D" id="3.40.50.720">
    <property type="entry name" value="NAD(P)-binding Rossmann-like Domain"/>
    <property type="match status" value="1"/>
</dbReference>
<dbReference type="InterPro" id="IPR036291">
    <property type="entry name" value="NAD(P)-bd_dom_sf"/>
</dbReference>
<dbReference type="STRING" id="238.BBD35_12360"/>